<keyword evidence="2" id="KW-0472">Membrane</keyword>
<dbReference type="InterPro" id="IPR002035">
    <property type="entry name" value="VWF_A"/>
</dbReference>
<gene>
    <name evidence="4" type="ORF">FAA86_23765</name>
</gene>
<organism evidence="4 5">
    <name type="scientific">Rhizobium rosettiformans W3</name>
    <dbReference type="NCBI Taxonomy" id="538378"/>
    <lineage>
        <taxon>Bacteria</taxon>
        <taxon>Pseudomonadati</taxon>
        <taxon>Pseudomonadota</taxon>
        <taxon>Alphaproteobacteria</taxon>
        <taxon>Hyphomicrobiales</taxon>
        <taxon>Rhizobiaceae</taxon>
        <taxon>Rhizobium/Agrobacterium group</taxon>
        <taxon>Rhizobium</taxon>
    </lineage>
</organism>
<comment type="caution">
    <text evidence="4">The sequence shown here is derived from an EMBL/GenBank/DDBJ whole genome shotgun (WGS) entry which is preliminary data.</text>
</comment>
<feature type="compositionally biased region" description="Basic and acidic residues" evidence="1">
    <location>
        <begin position="281"/>
        <end position="294"/>
    </location>
</feature>
<dbReference type="Pfam" id="PF13400">
    <property type="entry name" value="Tad"/>
    <property type="match status" value="1"/>
</dbReference>
<dbReference type="Proteomes" id="UP000307378">
    <property type="component" value="Unassembled WGS sequence"/>
</dbReference>
<sequence>MRTGVVQLLGDQSGNFGLMTALIFPVVAATAGVSLDFARAIQLKQALQSSADAAVLSTANALAKNNALTDGAAAELARRFMKEQFFNVVGADRADNEGAQEEVAQDPLATQVGNIERKASSAGKSFGVTIHATYALPTNGMTALLGFKDIKVSVQAAAEATSERKNAFSMYMVLDRSGSMGEDTSTINPAQPTKCGDSKCSYRVNNYIKKMDALKLAVASLADQFNAADKEKKLIRTAAVSYNSSMQSPVSFNWGSAHSVSYVQALTATGGTESSTAMARAHSDVTKSTEDTAHKNQNGQIPTRFILFMTDGDNNNSSSDTKTKATCDKAKAEGVQIFTVAFMAPKKGRALLEYCATSKSHYYDAQNAAQLVSAFKEISDKAVEASTRLTN</sequence>
<name>A0A4S8PH30_9HYPH</name>
<dbReference type="AlphaFoldDB" id="A0A4S8PH30"/>
<feature type="region of interest" description="Disordered" evidence="1">
    <location>
        <begin position="273"/>
        <end position="296"/>
    </location>
</feature>
<evidence type="ECO:0000259" key="3">
    <source>
        <dbReference type="PROSITE" id="PS50234"/>
    </source>
</evidence>
<reference evidence="4 5" key="1">
    <citation type="submission" date="2019-04" db="EMBL/GenBank/DDBJ databases">
        <title>genome sequence of strain W3.</title>
        <authorList>
            <person name="Gao J."/>
            <person name="Sun J."/>
        </authorList>
    </citation>
    <scope>NUCLEOTIDE SEQUENCE [LARGE SCALE GENOMIC DNA]</scope>
    <source>
        <strain evidence="4 5">W3</strain>
    </source>
</reference>
<dbReference type="InterPro" id="IPR028087">
    <property type="entry name" value="Tad_N"/>
</dbReference>
<dbReference type="RefSeq" id="WP_136543719.1">
    <property type="nucleotide sequence ID" value="NZ_STGU01000037.1"/>
</dbReference>
<evidence type="ECO:0000256" key="1">
    <source>
        <dbReference type="SAM" id="MobiDB-lite"/>
    </source>
</evidence>
<accession>A0A4S8PH30</accession>
<feature type="domain" description="VWFA" evidence="3">
    <location>
        <begin position="169"/>
        <end position="378"/>
    </location>
</feature>
<keyword evidence="2" id="KW-1133">Transmembrane helix</keyword>
<dbReference type="InterPro" id="IPR036465">
    <property type="entry name" value="vWFA_dom_sf"/>
</dbReference>
<protein>
    <submittedName>
        <fullName evidence="4">VWA domain-containing protein</fullName>
    </submittedName>
</protein>
<feature type="transmembrane region" description="Helical" evidence="2">
    <location>
        <begin position="16"/>
        <end position="38"/>
    </location>
</feature>
<evidence type="ECO:0000256" key="2">
    <source>
        <dbReference type="SAM" id="Phobius"/>
    </source>
</evidence>
<dbReference type="EMBL" id="STGU01000037">
    <property type="protein sequence ID" value="THV28935.1"/>
    <property type="molecule type" value="Genomic_DNA"/>
</dbReference>
<evidence type="ECO:0000313" key="4">
    <source>
        <dbReference type="EMBL" id="THV28935.1"/>
    </source>
</evidence>
<dbReference type="PROSITE" id="PS50234">
    <property type="entry name" value="VWFA"/>
    <property type="match status" value="1"/>
</dbReference>
<evidence type="ECO:0000313" key="5">
    <source>
        <dbReference type="Proteomes" id="UP000307378"/>
    </source>
</evidence>
<dbReference type="Pfam" id="PF00092">
    <property type="entry name" value="VWA"/>
    <property type="match status" value="1"/>
</dbReference>
<dbReference type="SUPFAM" id="SSF53300">
    <property type="entry name" value="vWA-like"/>
    <property type="match status" value="1"/>
</dbReference>
<proteinExistence type="predicted"/>
<dbReference type="Gene3D" id="3.40.50.410">
    <property type="entry name" value="von Willebrand factor, type A domain"/>
    <property type="match status" value="1"/>
</dbReference>
<keyword evidence="2" id="KW-0812">Transmembrane</keyword>